<dbReference type="AlphaFoldDB" id="A0AA34RDR4"/>
<dbReference type="EMBL" id="CP002608">
    <property type="protein sequence ID" value="AEB41872.1"/>
    <property type="molecule type" value="Genomic_DNA"/>
</dbReference>
<keyword evidence="2" id="KW-1185">Reference proteome</keyword>
<reference evidence="1 2" key="1">
    <citation type="journal article" date="2011" name="J. Bacteriol.">
        <title>Genome sequence of the obligate intracellular animal pathogen Chlamydia pecorum E58.</title>
        <authorList>
            <person name="Mojica S."/>
            <person name="Huot Creasy H."/>
            <person name="Daugherty S."/>
            <person name="Read T.D."/>
            <person name="Kim T."/>
            <person name="Kaltenboeck B."/>
            <person name="Bavoil P."/>
            <person name="Myers G.S."/>
        </authorList>
    </citation>
    <scope>NUCLEOTIDE SEQUENCE [LARGE SCALE GENOMIC DNA]</scope>
    <source>
        <strain evidence="1 2">E58</strain>
    </source>
</reference>
<evidence type="ECO:0000313" key="1">
    <source>
        <dbReference type="EMBL" id="AEB41872.1"/>
    </source>
</evidence>
<proteinExistence type="predicted"/>
<name>A0AA34RDR4_CHLPE</name>
<accession>A0AA34RDR4</accession>
<dbReference type="Proteomes" id="UP000008305">
    <property type="component" value="Chromosome"/>
</dbReference>
<sequence>MRIGDSDDDFLNTGGVLNFPPPPPILWVLIISY</sequence>
<protein>
    <submittedName>
        <fullName evidence="1">Uncharacterized protein</fullName>
    </submittedName>
</protein>
<gene>
    <name evidence="1" type="ordered locus">G5S_0941</name>
</gene>
<evidence type="ECO:0000313" key="2">
    <source>
        <dbReference type="Proteomes" id="UP000008305"/>
    </source>
</evidence>
<dbReference type="KEGG" id="cpm:G5S_0941"/>
<organism evidence="1 2">
    <name type="scientific">Chlamydia pecorum (strain ATCC VR-628 / DSM 29919 / E58)</name>
    <name type="common">Chlamydophila pecorum</name>
    <dbReference type="NCBI Taxonomy" id="331635"/>
    <lineage>
        <taxon>Bacteria</taxon>
        <taxon>Pseudomonadati</taxon>
        <taxon>Chlamydiota</taxon>
        <taxon>Chlamydiia</taxon>
        <taxon>Chlamydiales</taxon>
        <taxon>Chlamydiaceae</taxon>
        <taxon>Chlamydia/Chlamydophila group</taxon>
        <taxon>Chlamydia</taxon>
    </lineage>
</organism>